<name>A0ABQ8XCX0_9EUKA</name>
<keyword evidence="1" id="KW-0812">Transmembrane</keyword>
<feature type="domain" description="SAC" evidence="2">
    <location>
        <begin position="119"/>
        <end position="498"/>
    </location>
</feature>
<gene>
    <name evidence="3" type="ORF">M0813_06727</name>
</gene>
<dbReference type="PROSITE" id="PS50275">
    <property type="entry name" value="SAC"/>
    <property type="match status" value="1"/>
</dbReference>
<keyword evidence="4" id="KW-1185">Reference proteome</keyword>
<keyword evidence="1" id="KW-1133">Transmembrane helix</keyword>
<evidence type="ECO:0000256" key="1">
    <source>
        <dbReference type="SAM" id="Phobius"/>
    </source>
</evidence>
<evidence type="ECO:0000313" key="4">
    <source>
        <dbReference type="Proteomes" id="UP001150062"/>
    </source>
</evidence>
<evidence type="ECO:0000259" key="2">
    <source>
        <dbReference type="PROSITE" id="PS50275"/>
    </source>
</evidence>
<dbReference type="EMBL" id="JAOAOG010000311">
    <property type="protein sequence ID" value="KAJ6230498.1"/>
    <property type="molecule type" value="Genomic_DNA"/>
</dbReference>
<dbReference type="Proteomes" id="UP001150062">
    <property type="component" value="Unassembled WGS sequence"/>
</dbReference>
<sequence>MNYKIYTTNKHYVVEDLITTNQSNFLRIDRETSSIEEIQIYKYPYQGESFCGIFGIIKLFLRKYLIIVTSIRQLGKVLGSETFQIKECKFLPLSKINTETNLSEESNIQTLEEKQIRELKRLIESGDFYFSYDSDLTFSRERYSQIRKKSNSLPNVHPLNSCQRFFYNHSLCLEFYQFRNTWVLITIRGFLKSCDCALKDKSFKLILISRRLNERSGQRFTRRGIDFEGNCANYVETEQLIEYYPNQTDNLRSRDSNESPFFGNLPTKGSKQKKKSKSITSFIQTRGSIPVFWKQTIDLSYKPKIEISNIQPNAIDVTFQKHFQQEINQYGSQVAISLINKTGSERILGDQYTKYVRRYNKQYQNQPEDQIKYIEFDFHKQCSKMRWHNLSLLTNQIQKEIQHYSFCVEGFNQVENEIEIGYQKIQKQKGTFRTNCLDCLDRTNVVQSLIATESLNKQLVYLGVLEVGEPFHIFEGFNRQFKNIWADNADIISKQYSGTPALKTDFTRTGERTVKGMLKDAKNSLNRYYINNFRDGDNQDNIDLLLGKVDQKSIDYFTTNYSKSSAIEKLLWFFDFLWLFLIFSITFGRKFNAQFKSHSRKVLNKPKFNINFSKKNNKSKSSQLTQVNNLNKNPLLQEFQNEKTNENINENIFLHDIEVEQKIDMLPETEDEF</sequence>
<dbReference type="Pfam" id="PF02383">
    <property type="entry name" value="Syja_N"/>
    <property type="match status" value="1"/>
</dbReference>
<protein>
    <submittedName>
        <fullName evidence="3">Phosphatidylinositide phosphatase sac1</fullName>
    </submittedName>
</protein>
<reference evidence="3" key="1">
    <citation type="submission" date="2022-08" db="EMBL/GenBank/DDBJ databases">
        <title>Novel sulfate-reducing endosymbionts in the free-living metamonad Anaeramoeba.</title>
        <authorList>
            <person name="Jerlstrom-Hultqvist J."/>
            <person name="Cepicka I."/>
            <person name="Gallot-Lavallee L."/>
            <person name="Salas-Leiva D."/>
            <person name="Curtis B.A."/>
            <person name="Zahonova K."/>
            <person name="Pipaliya S."/>
            <person name="Dacks J."/>
            <person name="Roger A.J."/>
        </authorList>
    </citation>
    <scope>NUCLEOTIDE SEQUENCE</scope>
    <source>
        <strain evidence="3">Schooner1</strain>
    </source>
</reference>
<accession>A0ABQ8XCX0</accession>
<dbReference type="PANTHER" id="PTHR45662">
    <property type="entry name" value="PHOSPHATIDYLINOSITIDE PHOSPHATASE SAC1"/>
    <property type="match status" value="1"/>
</dbReference>
<dbReference type="InterPro" id="IPR002013">
    <property type="entry name" value="SAC_dom"/>
</dbReference>
<feature type="transmembrane region" description="Helical" evidence="1">
    <location>
        <begin position="570"/>
        <end position="588"/>
    </location>
</feature>
<organism evidence="3 4">
    <name type="scientific">Anaeramoeba flamelloides</name>
    <dbReference type="NCBI Taxonomy" id="1746091"/>
    <lineage>
        <taxon>Eukaryota</taxon>
        <taxon>Metamonada</taxon>
        <taxon>Anaeramoebidae</taxon>
        <taxon>Anaeramoeba</taxon>
    </lineage>
</organism>
<evidence type="ECO:0000313" key="3">
    <source>
        <dbReference type="EMBL" id="KAJ6230498.1"/>
    </source>
</evidence>
<proteinExistence type="predicted"/>
<dbReference type="PANTHER" id="PTHR45662:SF2">
    <property type="entry name" value="PHOSPHATIDYLINOSITOL-3-PHOSPHATASE SAC1"/>
    <property type="match status" value="1"/>
</dbReference>
<comment type="caution">
    <text evidence="3">The sequence shown here is derived from an EMBL/GenBank/DDBJ whole genome shotgun (WGS) entry which is preliminary data.</text>
</comment>
<keyword evidence="1" id="KW-0472">Membrane</keyword>